<evidence type="ECO:0000256" key="1">
    <source>
        <dbReference type="ARBA" id="ARBA00023015"/>
    </source>
</evidence>
<dbReference type="SUPFAM" id="SSF47413">
    <property type="entry name" value="lambda repressor-like DNA-binding domains"/>
    <property type="match status" value="1"/>
</dbReference>
<accession>A0ABW2GTI8</accession>
<name>A0ABW2GTI8_9ACTN</name>
<dbReference type="Gene3D" id="1.10.260.40">
    <property type="entry name" value="lambda repressor-like DNA-binding domains"/>
    <property type="match status" value="1"/>
</dbReference>
<organism evidence="5 6">
    <name type="scientific">Catellatospora aurea</name>
    <dbReference type="NCBI Taxonomy" id="1337874"/>
    <lineage>
        <taxon>Bacteria</taxon>
        <taxon>Bacillati</taxon>
        <taxon>Actinomycetota</taxon>
        <taxon>Actinomycetes</taxon>
        <taxon>Micromonosporales</taxon>
        <taxon>Micromonosporaceae</taxon>
        <taxon>Catellatospora</taxon>
    </lineage>
</organism>
<gene>
    <name evidence="5" type="ORF">ACFQO7_06620</name>
</gene>
<dbReference type="GO" id="GO:0003677">
    <property type="term" value="F:DNA binding"/>
    <property type="evidence" value="ECO:0007669"/>
    <property type="project" value="UniProtKB-KW"/>
</dbReference>
<dbReference type="SUPFAM" id="SSF53822">
    <property type="entry name" value="Periplasmic binding protein-like I"/>
    <property type="match status" value="1"/>
</dbReference>
<dbReference type="InterPro" id="IPR010982">
    <property type="entry name" value="Lambda_DNA-bd_dom_sf"/>
</dbReference>
<dbReference type="PANTHER" id="PTHR30146">
    <property type="entry name" value="LACI-RELATED TRANSCRIPTIONAL REPRESSOR"/>
    <property type="match status" value="1"/>
</dbReference>
<proteinExistence type="predicted"/>
<dbReference type="InterPro" id="IPR028082">
    <property type="entry name" value="Peripla_BP_I"/>
</dbReference>
<dbReference type="InterPro" id="IPR000843">
    <property type="entry name" value="HTH_LacI"/>
</dbReference>
<evidence type="ECO:0000313" key="5">
    <source>
        <dbReference type="EMBL" id="MFC7242152.1"/>
    </source>
</evidence>
<keyword evidence="6" id="KW-1185">Reference proteome</keyword>
<dbReference type="PANTHER" id="PTHR30146:SF153">
    <property type="entry name" value="LACTOSE OPERON REPRESSOR"/>
    <property type="match status" value="1"/>
</dbReference>
<keyword evidence="1" id="KW-0805">Transcription regulation</keyword>
<keyword evidence="3" id="KW-0804">Transcription</keyword>
<evidence type="ECO:0000313" key="6">
    <source>
        <dbReference type="Proteomes" id="UP001596392"/>
    </source>
</evidence>
<dbReference type="EMBL" id="JBHTAC010000005">
    <property type="protein sequence ID" value="MFC7242152.1"/>
    <property type="molecule type" value="Genomic_DNA"/>
</dbReference>
<dbReference type="CDD" id="cd01392">
    <property type="entry name" value="HTH_LacI"/>
    <property type="match status" value="1"/>
</dbReference>
<dbReference type="PROSITE" id="PS50932">
    <property type="entry name" value="HTH_LACI_2"/>
    <property type="match status" value="1"/>
</dbReference>
<evidence type="ECO:0000256" key="3">
    <source>
        <dbReference type="ARBA" id="ARBA00023163"/>
    </source>
</evidence>
<dbReference type="Pfam" id="PF00356">
    <property type="entry name" value="LacI"/>
    <property type="match status" value="1"/>
</dbReference>
<sequence>MLGVTTSRLSAVAKFAGVSEATVSRVLRGKPGVSQVTRDAVLTALDVFGFARPEPVRSERARLIGLVVPDLSNPIFPAFAEVIGVSLIQRGLVPVLCTRTSDGVSEAHYIEMLLAQQVGGIVFVGSSYADAGPAAIKQLTERRLPIVLINAADENLGVARICVDDTGAAEQALAHLAGLGHERIGLILGPVGHVPSARKLAGFAKFWEERGETRWRRWVDHTVFTVEGGRGAANRLLAAGCTGLVCASDALALGAVRAVRKQGLEVPDDISVVGFDDSTFMGVTDPPLTTVRQPVRAMAGAAVLSLLSQLEGRPAASEEVLFDPELIVRSTTGPCPVPA</sequence>
<dbReference type="Pfam" id="PF13377">
    <property type="entry name" value="Peripla_BP_3"/>
    <property type="match status" value="1"/>
</dbReference>
<dbReference type="InterPro" id="IPR046335">
    <property type="entry name" value="LacI/GalR-like_sensor"/>
</dbReference>
<reference evidence="6" key="1">
    <citation type="journal article" date="2019" name="Int. J. Syst. Evol. Microbiol.">
        <title>The Global Catalogue of Microorganisms (GCM) 10K type strain sequencing project: providing services to taxonomists for standard genome sequencing and annotation.</title>
        <authorList>
            <consortium name="The Broad Institute Genomics Platform"/>
            <consortium name="The Broad Institute Genome Sequencing Center for Infectious Disease"/>
            <person name="Wu L."/>
            <person name="Ma J."/>
        </authorList>
    </citation>
    <scope>NUCLEOTIDE SEQUENCE [LARGE SCALE GENOMIC DNA]</scope>
    <source>
        <strain evidence="6">CGMCC 1.9106</strain>
    </source>
</reference>
<keyword evidence="2 5" id="KW-0238">DNA-binding</keyword>
<dbReference type="Gene3D" id="3.40.50.2300">
    <property type="match status" value="2"/>
</dbReference>
<dbReference type="RefSeq" id="WP_376805585.1">
    <property type="nucleotide sequence ID" value="NZ_JBHTAC010000005.1"/>
</dbReference>
<feature type="domain" description="HTH lacI-type" evidence="4">
    <location>
        <begin position="7"/>
        <end position="61"/>
    </location>
</feature>
<evidence type="ECO:0000256" key="2">
    <source>
        <dbReference type="ARBA" id="ARBA00023125"/>
    </source>
</evidence>
<dbReference type="SMART" id="SM00354">
    <property type="entry name" value="HTH_LACI"/>
    <property type="match status" value="1"/>
</dbReference>
<protein>
    <submittedName>
        <fullName evidence="5">LacI family DNA-binding transcriptional regulator</fullName>
    </submittedName>
</protein>
<evidence type="ECO:0000259" key="4">
    <source>
        <dbReference type="PROSITE" id="PS50932"/>
    </source>
</evidence>
<dbReference type="Proteomes" id="UP001596392">
    <property type="component" value="Unassembled WGS sequence"/>
</dbReference>
<comment type="caution">
    <text evidence="5">The sequence shown here is derived from an EMBL/GenBank/DDBJ whole genome shotgun (WGS) entry which is preliminary data.</text>
</comment>